<dbReference type="EMBL" id="KQ971321">
    <property type="protein sequence ID" value="EFA00070.1"/>
    <property type="molecule type" value="Genomic_DNA"/>
</dbReference>
<dbReference type="Pfam" id="PF00676">
    <property type="entry name" value="E1_dh"/>
    <property type="match status" value="1"/>
</dbReference>
<comment type="catalytic activity">
    <reaction evidence="6 7">
        <text>N(6)-[(R)-lipoyl]-L-lysyl-[protein] + pyruvate + H(+) = N(6)-[(R)-S(8)-acetyldihydrolipoyl]-L-lysyl-[protein] + CO2</text>
        <dbReference type="Rhea" id="RHEA:19189"/>
        <dbReference type="Rhea" id="RHEA-COMP:10474"/>
        <dbReference type="Rhea" id="RHEA-COMP:10478"/>
        <dbReference type="ChEBI" id="CHEBI:15361"/>
        <dbReference type="ChEBI" id="CHEBI:15378"/>
        <dbReference type="ChEBI" id="CHEBI:16526"/>
        <dbReference type="ChEBI" id="CHEBI:83099"/>
        <dbReference type="ChEBI" id="CHEBI:83111"/>
        <dbReference type="EC" id="1.2.4.1"/>
    </reaction>
</comment>
<reference evidence="9 10" key="1">
    <citation type="journal article" date="2008" name="Nature">
        <title>The genome of the model beetle and pest Tribolium castaneum.</title>
        <authorList>
            <consortium name="Tribolium Genome Sequencing Consortium"/>
            <person name="Richards S."/>
            <person name="Gibbs R.A."/>
            <person name="Weinstock G.M."/>
            <person name="Brown S.J."/>
            <person name="Denell R."/>
            <person name="Beeman R.W."/>
            <person name="Gibbs R."/>
            <person name="Beeman R.W."/>
            <person name="Brown S.J."/>
            <person name="Bucher G."/>
            <person name="Friedrich M."/>
            <person name="Grimmelikhuijzen C.J."/>
            <person name="Klingler M."/>
            <person name="Lorenzen M."/>
            <person name="Richards S."/>
            <person name="Roth S."/>
            <person name="Schroder R."/>
            <person name="Tautz D."/>
            <person name="Zdobnov E.M."/>
            <person name="Muzny D."/>
            <person name="Gibbs R.A."/>
            <person name="Weinstock G.M."/>
            <person name="Attaway T."/>
            <person name="Bell S."/>
            <person name="Buhay C.J."/>
            <person name="Chandrabose M.N."/>
            <person name="Chavez D."/>
            <person name="Clerk-Blankenburg K.P."/>
            <person name="Cree A."/>
            <person name="Dao M."/>
            <person name="Davis C."/>
            <person name="Chacko J."/>
            <person name="Dinh H."/>
            <person name="Dugan-Rocha S."/>
            <person name="Fowler G."/>
            <person name="Garner T.T."/>
            <person name="Garnes J."/>
            <person name="Gnirke A."/>
            <person name="Hawes A."/>
            <person name="Hernandez J."/>
            <person name="Hines S."/>
            <person name="Holder M."/>
            <person name="Hume J."/>
            <person name="Jhangiani S.N."/>
            <person name="Joshi V."/>
            <person name="Khan Z.M."/>
            <person name="Jackson L."/>
            <person name="Kovar C."/>
            <person name="Kowis A."/>
            <person name="Lee S."/>
            <person name="Lewis L.R."/>
            <person name="Margolis J."/>
            <person name="Morgan M."/>
            <person name="Nazareth L.V."/>
            <person name="Nguyen N."/>
            <person name="Okwuonu G."/>
            <person name="Parker D."/>
            <person name="Richards S."/>
            <person name="Ruiz S.J."/>
            <person name="Santibanez J."/>
            <person name="Savard J."/>
            <person name="Scherer S.E."/>
            <person name="Schneider B."/>
            <person name="Sodergren E."/>
            <person name="Tautz D."/>
            <person name="Vattahil S."/>
            <person name="Villasana D."/>
            <person name="White C.S."/>
            <person name="Wright R."/>
            <person name="Park Y."/>
            <person name="Beeman R.W."/>
            <person name="Lord J."/>
            <person name="Oppert B."/>
            <person name="Lorenzen M."/>
            <person name="Brown S."/>
            <person name="Wang L."/>
            <person name="Savard J."/>
            <person name="Tautz D."/>
            <person name="Richards S."/>
            <person name="Weinstock G."/>
            <person name="Gibbs R.A."/>
            <person name="Liu Y."/>
            <person name="Worley K."/>
            <person name="Weinstock G."/>
            <person name="Elsik C.G."/>
            <person name="Reese J.T."/>
            <person name="Elhaik E."/>
            <person name="Landan G."/>
            <person name="Graur D."/>
            <person name="Arensburger P."/>
            <person name="Atkinson P."/>
            <person name="Beeman R.W."/>
            <person name="Beidler J."/>
            <person name="Brown S.J."/>
            <person name="Demuth J.P."/>
            <person name="Drury D.W."/>
            <person name="Du Y.Z."/>
            <person name="Fujiwara H."/>
            <person name="Lorenzen M."/>
            <person name="Maselli V."/>
            <person name="Osanai M."/>
            <person name="Park Y."/>
            <person name="Robertson H.M."/>
            <person name="Tu Z."/>
            <person name="Wang J.J."/>
            <person name="Wang S."/>
            <person name="Richards S."/>
            <person name="Song H."/>
            <person name="Zhang L."/>
            <person name="Sodergren E."/>
            <person name="Werner D."/>
            <person name="Stanke M."/>
            <person name="Morgenstern B."/>
            <person name="Solovyev V."/>
            <person name="Kosarev P."/>
            <person name="Brown G."/>
            <person name="Chen H.C."/>
            <person name="Ermolaeva O."/>
            <person name="Hlavina W."/>
            <person name="Kapustin Y."/>
            <person name="Kiryutin B."/>
            <person name="Kitts P."/>
            <person name="Maglott D."/>
            <person name="Pruitt K."/>
            <person name="Sapojnikov V."/>
            <person name="Souvorov A."/>
            <person name="Mackey A.J."/>
            <person name="Waterhouse R.M."/>
            <person name="Wyder S."/>
            <person name="Zdobnov E.M."/>
            <person name="Zdobnov E.M."/>
            <person name="Wyder S."/>
            <person name="Kriventseva E.V."/>
            <person name="Kadowaki T."/>
            <person name="Bork P."/>
            <person name="Aranda M."/>
            <person name="Bao R."/>
            <person name="Beermann A."/>
            <person name="Berns N."/>
            <person name="Bolognesi R."/>
            <person name="Bonneton F."/>
            <person name="Bopp D."/>
            <person name="Brown S.J."/>
            <person name="Bucher G."/>
            <person name="Butts T."/>
            <person name="Chaumot A."/>
            <person name="Denell R.E."/>
            <person name="Ferrier D.E."/>
            <person name="Friedrich M."/>
            <person name="Gordon C.M."/>
            <person name="Jindra M."/>
            <person name="Klingler M."/>
            <person name="Lan Q."/>
            <person name="Lattorff H.M."/>
            <person name="Laudet V."/>
            <person name="von Levetsow C."/>
            <person name="Liu Z."/>
            <person name="Lutz R."/>
            <person name="Lynch J.A."/>
            <person name="da Fonseca R.N."/>
            <person name="Posnien N."/>
            <person name="Reuter R."/>
            <person name="Roth S."/>
            <person name="Savard J."/>
            <person name="Schinko J.B."/>
            <person name="Schmitt C."/>
            <person name="Schoppmeier M."/>
            <person name="Schroder R."/>
            <person name="Shippy T.D."/>
            <person name="Simonnet F."/>
            <person name="Marques-Souza H."/>
            <person name="Tautz D."/>
            <person name="Tomoyasu Y."/>
            <person name="Trauner J."/>
            <person name="Van der Zee M."/>
            <person name="Vervoort M."/>
            <person name="Wittkopp N."/>
            <person name="Wimmer E.A."/>
            <person name="Yang X."/>
            <person name="Jones A.K."/>
            <person name="Sattelle D.B."/>
            <person name="Ebert P.R."/>
            <person name="Nelson D."/>
            <person name="Scott J.G."/>
            <person name="Beeman R.W."/>
            <person name="Muthukrishnan S."/>
            <person name="Kramer K.J."/>
            <person name="Arakane Y."/>
            <person name="Beeman R.W."/>
            <person name="Zhu Q."/>
            <person name="Hogenkamp D."/>
            <person name="Dixit R."/>
            <person name="Oppert B."/>
            <person name="Jiang H."/>
            <person name="Zou Z."/>
            <person name="Marshall J."/>
            <person name="Elpidina E."/>
            <person name="Vinokurov K."/>
            <person name="Oppert C."/>
            <person name="Zou Z."/>
            <person name="Evans J."/>
            <person name="Lu Z."/>
            <person name="Zhao P."/>
            <person name="Sumathipala N."/>
            <person name="Altincicek B."/>
            <person name="Vilcinskas A."/>
            <person name="Williams M."/>
            <person name="Hultmark D."/>
            <person name="Hetru C."/>
            <person name="Jiang H."/>
            <person name="Grimmelikhuijzen C.J."/>
            <person name="Hauser F."/>
            <person name="Cazzamali G."/>
            <person name="Williamson M."/>
            <person name="Park Y."/>
            <person name="Li B."/>
            <person name="Tanaka Y."/>
            <person name="Predel R."/>
            <person name="Neupert S."/>
            <person name="Schachtner J."/>
            <person name="Verleyen P."/>
            <person name="Raible F."/>
            <person name="Bork P."/>
            <person name="Friedrich M."/>
            <person name="Walden K.K."/>
            <person name="Robertson H.M."/>
            <person name="Angeli S."/>
            <person name="Foret S."/>
            <person name="Bucher G."/>
            <person name="Schuetz S."/>
            <person name="Maleszka R."/>
            <person name="Wimmer E.A."/>
            <person name="Beeman R.W."/>
            <person name="Lorenzen M."/>
            <person name="Tomoyasu Y."/>
            <person name="Miller S.C."/>
            <person name="Grossmann D."/>
            <person name="Bucher G."/>
        </authorList>
    </citation>
    <scope>NUCLEOTIDE SEQUENCE [LARGE SCALE GENOMIC DNA]</scope>
    <source>
        <strain evidence="9 10">Georgia GA2</strain>
    </source>
</reference>
<dbReference type="PANTHER" id="PTHR11516:SF60">
    <property type="entry name" value="PYRUVATE DEHYDROGENASE E1 COMPONENT SUBUNIT ALPHA"/>
    <property type="match status" value="1"/>
</dbReference>
<sequence>MLKIILPKLIKKPRLSVHFYSTEATFELKPFRLHRLEAGPATQVTLTKPDALTIYDQMQTIRKMETAISKLYTAKAIRGFCHLYAGQEAVAVGVQYNVRPNDIIVTSYRNHAWTLLNGNLDPAPVVCELMGTTGGCSRGKGGSMHMYGKNFIGGSGIVGAHVPLGAGVAFTFKYKNEDGVAITVYGDGAANNGQVFEAFNMAKMWKLPCLFLCENNLFGMGTSVDRHAANKEFYTRGDYIPGVWTDGMDVLMVREAVKFAFNHCISGKGPIIIEAQTYRYFGHSMSDPGTSYRTHEEVKEMRSKRDPITNFKQKILDAKLVTEDELKEIENKRKKTVDDAVAKCKKDKEVGLEELTINIYSNDVYKEIRGVSPFSKLQHKVVKI</sequence>
<protein>
    <recommendedName>
        <fullName evidence="7">Pyruvate dehydrogenase E1 component subunit alpha</fullName>
        <ecNumber evidence="7">1.2.4.1</ecNumber>
    </recommendedName>
</protein>
<evidence type="ECO:0000256" key="3">
    <source>
        <dbReference type="ARBA" id="ARBA00023002"/>
    </source>
</evidence>
<dbReference type="NCBIfam" id="TIGR03182">
    <property type="entry name" value="PDH_E1_alph_y"/>
    <property type="match status" value="1"/>
</dbReference>
<evidence type="ECO:0000313" key="9">
    <source>
        <dbReference type="EMBL" id="EFA00070.1"/>
    </source>
</evidence>
<keyword evidence="4 7" id="KW-0786">Thiamine pyrophosphate</keyword>
<dbReference type="OrthoDB" id="10256198at2759"/>
<evidence type="ECO:0000256" key="6">
    <source>
        <dbReference type="ARBA" id="ARBA00051231"/>
    </source>
</evidence>
<dbReference type="KEGG" id="tca:655038"/>
<evidence type="ECO:0000256" key="1">
    <source>
        <dbReference type="ARBA" id="ARBA00001964"/>
    </source>
</evidence>
<comment type="cofactor">
    <cofactor evidence="1 7">
        <name>thiamine diphosphate</name>
        <dbReference type="ChEBI" id="CHEBI:58937"/>
    </cofactor>
</comment>
<comment type="function">
    <text evidence="7">The pyruvate dehydrogenase complex catalyzes the overall conversion of pyruvate to acetyl-CoA and CO(2).</text>
</comment>
<accession>D6WHR4</accession>
<dbReference type="InterPro" id="IPR029061">
    <property type="entry name" value="THDP-binding"/>
</dbReference>
<dbReference type="InterPro" id="IPR050642">
    <property type="entry name" value="PDH_E1_Alpha_Subunit"/>
</dbReference>
<dbReference type="InterPro" id="IPR017597">
    <property type="entry name" value="Pyrv_DH_E1_asu_subgrp-y"/>
</dbReference>
<dbReference type="AlphaFoldDB" id="D6WHR4"/>
<feature type="domain" description="Dehydrogenase E1 component" evidence="8">
    <location>
        <begin position="57"/>
        <end position="350"/>
    </location>
</feature>
<organism evidence="9 10">
    <name type="scientific">Tribolium castaneum</name>
    <name type="common">Red flour beetle</name>
    <dbReference type="NCBI Taxonomy" id="7070"/>
    <lineage>
        <taxon>Eukaryota</taxon>
        <taxon>Metazoa</taxon>
        <taxon>Ecdysozoa</taxon>
        <taxon>Arthropoda</taxon>
        <taxon>Hexapoda</taxon>
        <taxon>Insecta</taxon>
        <taxon>Pterygota</taxon>
        <taxon>Neoptera</taxon>
        <taxon>Endopterygota</taxon>
        <taxon>Coleoptera</taxon>
        <taxon>Polyphaga</taxon>
        <taxon>Cucujiformia</taxon>
        <taxon>Tenebrionidae</taxon>
        <taxon>Tenebrionidae incertae sedis</taxon>
        <taxon>Tribolium</taxon>
    </lineage>
</organism>
<evidence type="ECO:0000256" key="5">
    <source>
        <dbReference type="ARBA" id="ARBA00023317"/>
    </source>
</evidence>
<dbReference type="OMA" id="CLFLCEN"/>
<name>D6WHR4_TRICA</name>
<dbReference type="eggNOG" id="KOG0225">
    <property type="taxonomic scope" value="Eukaryota"/>
</dbReference>
<gene>
    <name evidence="9" type="primary">AUGUSTUS-3.0.2_02884</name>
    <name evidence="9" type="ORF">TcasGA2_TC002884</name>
</gene>
<dbReference type="GO" id="GO:0004739">
    <property type="term" value="F:pyruvate dehydrogenase (acetyl-transferring) activity"/>
    <property type="evidence" value="ECO:0000318"/>
    <property type="project" value="GO_Central"/>
</dbReference>
<dbReference type="Proteomes" id="UP000007266">
    <property type="component" value="Linkage group 3"/>
</dbReference>
<keyword evidence="5 7" id="KW-0670">Pyruvate</keyword>
<keyword evidence="2" id="KW-0809">Transit peptide</keyword>
<dbReference type="InterPro" id="IPR001017">
    <property type="entry name" value="DH_E1"/>
</dbReference>
<dbReference type="EC" id="1.2.4.1" evidence="7"/>
<evidence type="ECO:0000313" key="10">
    <source>
        <dbReference type="Proteomes" id="UP000007266"/>
    </source>
</evidence>
<dbReference type="SUPFAM" id="SSF52518">
    <property type="entry name" value="Thiamin diphosphate-binding fold (THDP-binding)"/>
    <property type="match status" value="1"/>
</dbReference>
<dbReference type="PANTHER" id="PTHR11516">
    <property type="entry name" value="PYRUVATE DEHYDROGENASE E1 COMPONENT, ALPHA SUBUNIT BACTERIAL AND ORGANELLAR"/>
    <property type="match status" value="1"/>
</dbReference>
<dbReference type="STRING" id="7070.D6WHR4"/>
<dbReference type="HOGENOM" id="CLU_029393_5_2_1"/>
<keyword evidence="3 7" id="KW-0560">Oxidoreductase</keyword>
<keyword evidence="10" id="KW-1185">Reference proteome</keyword>
<dbReference type="FunFam" id="3.40.50.970:FF:000013">
    <property type="entry name" value="Pyruvate dehydrogenase E1 component subunit alpha"/>
    <property type="match status" value="1"/>
</dbReference>
<evidence type="ECO:0000259" key="8">
    <source>
        <dbReference type="Pfam" id="PF00676"/>
    </source>
</evidence>
<reference evidence="9 10" key="2">
    <citation type="journal article" date="2010" name="Nucleic Acids Res.">
        <title>BeetleBase in 2010: revisions to provide comprehensive genomic information for Tribolium castaneum.</title>
        <authorList>
            <person name="Kim H.S."/>
            <person name="Murphy T."/>
            <person name="Xia J."/>
            <person name="Caragea D."/>
            <person name="Park Y."/>
            <person name="Beeman R.W."/>
            <person name="Lorenzen M.D."/>
            <person name="Butcher S."/>
            <person name="Manak J.R."/>
            <person name="Brown S.J."/>
        </authorList>
    </citation>
    <scope>GENOME REANNOTATION</scope>
    <source>
        <strain evidence="9 10">Georgia GA2</strain>
    </source>
</reference>
<dbReference type="CDD" id="cd02000">
    <property type="entry name" value="TPP_E1_PDC_ADC_BCADC"/>
    <property type="match status" value="1"/>
</dbReference>
<evidence type="ECO:0000256" key="2">
    <source>
        <dbReference type="ARBA" id="ARBA00022946"/>
    </source>
</evidence>
<dbReference type="PhylomeDB" id="D6WHR4"/>
<dbReference type="GO" id="GO:0006086">
    <property type="term" value="P:pyruvate decarboxylation to acetyl-CoA"/>
    <property type="evidence" value="ECO:0000318"/>
    <property type="project" value="GO_Central"/>
</dbReference>
<evidence type="ECO:0000256" key="4">
    <source>
        <dbReference type="ARBA" id="ARBA00023052"/>
    </source>
</evidence>
<proteinExistence type="predicted"/>
<evidence type="ECO:0000256" key="7">
    <source>
        <dbReference type="RuleBase" id="RU361139"/>
    </source>
</evidence>
<dbReference type="InParanoid" id="D6WHR4"/>
<dbReference type="Gene3D" id="3.40.50.970">
    <property type="match status" value="1"/>
</dbReference>